<dbReference type="RefSeq" id="WP_201431611.1">
    <property type="nucleotide sequence ID" value="NZ_JAEQBW010000005.1"/>
</dbReference>
<accession>A0A934WZ94</accession>
<evidence type="ECO:0000313" key="4">
    <source>
        <dbReference type="Proteomes" id="UP000611723"/>
    </source>
</evidence>
<dbReference type="SUPFAM" id="SSF50998">
    <property type="entry name" value="Quinoprotein alcohol dehydrogenase-like"/>
    <property type="match status" value="1"/>
</dbReference>
<dbReference type="InterPro" id="IPR048954">
    <property type="entry name" value="PorZ_N"/>
</dbReference>
<dbReference type="Proteomes" id="UP000611723">
    <property type="component" value="Unassembled WGS sequence"/>
</dbReference>
<keyword evidence="4" id="KW-1185">Reference proteome</keyword>
<protein>
    <recommendedName>
        <fullName evidence="2">PorZ N-terminal beta-propeller domain-containing protein</fullName>
    </recommendedName>
</protein>
<name>A0A934WZ94_9BACT</name>
<dbReference type="SUPFAM" id="SSF63829">
    <property type="entry name" value="Calcium-dependent phosphotriesterase"/>
    <property type="match status" value="2"/>
</dbReference>
<reference evidence="3" key="1">
    <citation type="submission" date="2021-01" db="EMBL/GenBank/DDBJ databases">
        <title>Marivirga aurantiaca sp. nov., isolated from intertidal surface sediments.</title>
        <authorList>
            <person name="Zhang M."/>
        </authorList>
    </citation>
    <scope>NUCLEOTIDE SEQUENCE</scope>
    <source>
        <strain evidence="3">S37H4</strain>
    </source>
</reference>
<organism evidence="3 4">
    <name type="scientific">Marivirga aurantiaca</name>
    <dbReference type="NCBI Taxonomy" id="2802615"/>
    <lineage>
        <taxon>Bacteria</taxon>
        <taxon>Pseudomonadati</taxon>
        <taxon>Bacteroidota</taxon>
        <taxon>Cytophagia</taxon>
        <taxon>Cytophagales</taxon>
        <taxon>Marivirgaceae</taxon>
        <taxon>Marivirga</taxon>
    </lineage>
</organism>
<dbReference type="Pfam" id="PF21544">
    <property type="entry name" value="PorZ_N_b_propeller"/>
    <property type="match status" value="1"/>
</dbReference>
<dbReference type="Gene3D" id="2.130.10.10">
    <property type="entry name" value="YVTN repeat-like/Quinoprotein amine dehydrogenase"/>
    <property type="match status" value="3"/>
</dbReference>
<feature type="chain" id="PRO_5037083470" description="PorZ N-terminal beta-propeller domain-containing protein" evidence="1">
    <location>
        <begin position="21"/>
        <end position="725"/>
    </location>
</feature>
<evidence type="ECO:0000313" key="3">
    <source>
        <dbReference type="EMBL" id="MBK6265938.1"/>
    </source>
</evidence>
<dbReference type="AlphaFoldDB" id="A0A934WZ94"/>
<feature type="signal peptide" evidence="1">
    <location>
        <begin position="1"/>
        <end position="20"/>
    </location>
</feature>
<dbReference type="InterPro" id="IPR015943">
    <property type="entry name" value="WD40/YVTN_repeat-like_dom_sf"/>
</dbReference>
<feature type="domain" description="PorZ N-terminal beta-propeller" evidence="2">
    <location>
        <begin position="47"/>
        <end position="206"/>
    </location>
</feature>
<dbReference type="InterPro" id="IPR011047">
    <property type="entry name" value="Quinoprotein_ADH-like_sf"/>
</dbReference>
<gene>
    <name evidence="3" type="ORF">JKA74_12920</name>
</gene>
<evidence type="ECO:0000259" key="2">
    <source>
        <dbReference type="Pfam" id="PF21544"/>
    </source>
</evidence>
<keyword evidence="1" id="KW-0732">Signal</keyword>
<comment type="caution">
    <text evidence="3">The sequence shown here is derived from an EMBL/GenBank/DDBJ whole genome shotgun (WGS) entry which is preliminary data.</text>
</comment>
<sequence>MLLKYFLPLIFMLLFQSLTAQNIPLGSWRSHTDYSNSHFVSEFDGKIFTAGPSGVFYYDTEDESINTLSTTTGLSTTHVTAMEVIPEENVLIIGYKDGTLDIIDEELSITTFNEITRSDIIHSKKINSITFQNSIAYLATDFGVVLYDVQGNQFIDFYNNLDSTGNPLTISHISLDADNIYLSAPEGLLTGSLAPQVNLKDFQNWQRDPVDEGENIALSKTVIFNNQLYALANNNIIYQENNQDWDTIFQSQEIIHNILAEADQFWALAGKEALQYQNNQFVSLLGYPEAGGLMDLISTESIIYLADSTEALLKYEQNTFHSIQPQGPQGEPEILRQLENFTFNMNNVFPGFSYFLEGRWYYVGSDNEGSILPHFIDVELDLISGNGIFLSRTQGLYSWDTETIEPITTPADNSGIEWLELAVDPEAKIWILGRRENNNFVLYNSTDEVQYNLLLNPNFSVSDFEIVFNGDKYIATNNGIYVFNESSEEPRLLTSSLGNGNLSGNNVTDLALDLSGNLWIGTERGVCFFNNYNGVLTGESVDAIKPIFEGFFLFEGIKVNNIAIDGGNRKWMATRDGLWLFNEEINENLIHFRKDNSPVVENNIREMVINPFNGEVFVASDNQLLSYRTDATRATATHAKVEVFPNPVRLSSNNTVTIRGLAYNNEVMITDVAGNVIYKGKANGGTFHWDLNTYSGFRAGRGVYLVFSINNEGTETYQGKFAVVN</sequence>
<dbReference type="EMBL" id="JAEQBW010000005">
    <property type="protein sequence ID" value="MBK6265938.1"/>
    <property type="molecule type" value="Genomic_DNA"/>
</dbReference>
<evidence type="ECO:0000256" key="1">
    <source>
        <dbReference type="SAM" id="SignalP"/>
    </source>
</evidence>
<proteinExistence type="predicted"/>